<evidence type="ECO:0000313" key="8">
    <source>
        <dbReference type="EMBL" id="KKO11792.1"/>
    </source>
</evidence>
<feature type="domain" description="Reverse transcriptase" evidence="7">
    <location>
        <begin position="1"/>
        <end position="259"/>
    </location>
</feature>
<dbReference type="CDD" id="cd03487">
    <property type="entry name" value="RT_Bac_retron_II"/>
    <property type="match status" value="1"/>
</dbReference>
<dbReference type="PROSITE" id="PS50878">
    <property type="entry name" value="RT_POL"/>
    <property type="match status" value="1"/>
</dbReference>
<dbReference type="AlphaFoldDB" id="A0A0F9YHQ7"/>
<evidence type="ECO:0000256" key="3">
    <source>
        <dbReference type="ARBA" id="ARBA00022723"/>
    </source>
</evidence>
<dbReference type="Pfam" id="PF00078">
    <property type="entry name" value="RVT_1"/>
    <property type="match status" value="1"/>
</dbReference>
<evidence type="ECO:0000256" key="6">
    <source>
        <dbReference type="ARBA" id="ARBA00034120"/>
    </source>
</evidence>
<dbReference type="PRINTS" id="PR00866">
    <property type="entry name" value="RNADNAPOLMS"/>
</dbReference>
<dbReference type="SUPFAM" id="SSF56672">
    <property type="entry name" value="DNA/RNA polymerases"/>
    <property type="match status" value="1"/>
</dbReference>
<reference evidence="8" key="1">
    <citation type="journal article" date="2015" name="Nature">
        <title>Complex archaea that bridge the gap between prokaryotes and eukaryotes.</title>
        <authorList>
            <person name="Spang A."/>
            <person name="Saw J.H."/>
            <person name="Jorgensen S.L."/>
            <person name="Zaremba-Niedzwiedzka K."/>
            <person name="Martijn J."/>
            <person name="Lind A.E."/>
            <person name="van Eijk R."/>
            <person name="Schleper C."/>
            <person name="Guy L."/>
            <person name="Ettema T.J."/>
        </authorList>
    </citation>
    <scope>NUCLEOTIDE SEQUENCE</scope>
</reference>
<comment type="similarity">
    <text evidence="6">Belongs to the bacterial reverse transcriptase family.</text>
</comment>
<keyword evidence="5" id="KW-0051">Antiviral defense</keyword>
<name>A0A0F9YHQ7_9ZZZZ</name>
<comment type="caution">
    <text evidence="8">The sequence shown here is derived from an EMBL/GenBank/DDBJ whole genome shotgun (WGS) entry which is preliminary data.</text>
</comment>
<dbReference type="EMBL" id="LAZR01000002">
    <property type="protein sequence ID" value="KKO11792.1"/>
    <property type="molecule type" value="Genomic_DNA"/>
</dbReference>
<dbReference type="InterPro" id="IPR043502">
    <property type="entry name" value="DNA/RNA_pol_sf"/>
</dbReference>
<dbReference type="GO" id="GO:0051607">
    <property type="term" value="P:defense response to virus"/>
    <property type="evidence" value="ECO:0007669"/>
    <property type="project" value="UniProtKB-KW"/>
</dbReference>
<dbReference type="GO" id="GO:0003964">
    <property type="term" value="F:RNA-directed DNA polymerase activity"/>
    <property type="evidence" value="ECO:0007669"/>
    <property type="project" value="InterPro"/>
</dbReference>
<keyword evidence="2" id="KW-0548">Nucleotidyltransferase</keyword>
<sequence>MTDLRPEKITKSSIGSISKLSVVLSIPESDLSAILKILPENRYKKITIPKGVGGERIVYSATPLLRKIQHRINTRIFKKLIKWPPYLYGSLPNDKELVGGQTKTTVQRDYIACAQNHCGAKSILKLDIANFFENIHRDTVKKIFRKFFHYPENVSDYLTEVCCYGDTLVQGALTSSYLASLCMWDTEYKVIQKLSRRNLVYTRLVDDITISSKHRGYDFRNAESHVRAMMLKKDFPLNLSKTKIMRAGSSPLLVHGLIVNFRTPRLPSSEISRIKASVNNLVKASATDNYRTTYSFRAQYFRCLGRVNRLARVNHNKHEYLINKLKKIRPKPCKTDIERVENAIDRLKSLKDKTTDSYRRIYNIARYRIGIVSRSFDRKSMILLSELKKLEKPVSKID</sequence>
<dbReference type="GO" id="GO:0046872">
    <property type="term" value="F:metal ion binding"/>
    <property type="evidence" value="ECO:0007669"/>
    <property type="project" value="UniProtKB-KW"/>
</dbReference>
<keyword evidence="3" id="KW-0479">Metal-binding</keyword>
<evidence type="ECO:0000256" key="1">
    <source>
        <dbReference type="ARBA" id="ARBA00022679"/>
    </source>
</evidence>
<evidence type="ECO:0000256" key="2">
    <source>
        <dbReference type="ARBA" id="ARBA00022695"/>
    </source>
</evidence>
<protein>
    <recommendedName>
        <fullName evidence="7">Reverse transcriptase domain-containing protein</fullName>
    </recommendedName>
</protein>
<evidence type="ECO:0000256" key="5">
    <source>
        <dbReference type="ARBA" id="ARBA00023118"/>
    </source>
</evidence>
<dbReference type="InterPro" id="IPR000123">
    <property type="entry name" value="Reverse_transcriptase_msDNA"/>
</dbReference>
<keyword evidence="1" id="KW-0808">Transferase</keyword>
<evidence type="ECO:0000256" key="4">
    <source>
        <dbReference type="ARBA" id="ARBA00022842"/>
    </source>
</evidence>
<dbReference type="InterPro" id="IPR000477">
    <property type="entry name" value="RT_dom"/>
</dbReference>
<organism evidence="8">
    <name type="scientific">marine sediment metagenome</name>
    <dbReference type="NCBI Taxonomy" id="412755"/>
    <lineage>
        <taxon>unclassified sequences</taxon>
        <taxon>metagenomes</taxon>
        <taxon>ecological metagenomes</taxon>
    </lineage>
</organism>
<keyword evidence="4" id="KW-0460">Magnesium</keyword>
<dbReference type="GO" id="GO:0003723">
    <property type="term" value="F:RNA binding"/>
    <property type="evidence" value="ECO:0007669"/>
    <property type="project" value="InterPro"/>
</dbReference>
<evidence type="ECO:0000259" key="7">
    <source>
        <dbReference type="PROSITE" id="PS50878"/>
    </source>
</evidence>
<gene>
    <name evidence="8" type="ORF">LCGC14_0012960</name>
</gene>
<accession>A0A0F9YHQ7</accession>
<proteinExistence type="inferred from homology"/>